<keyword evidence="2" id="KW-0396">Initiation factor</keyword>
<sequence>MKSTRSVVALTLSLVTDEDGVPNEVADYLVYSSRMIKEQNVPEILTLYDQASPDLTERFFRDRMWPDKSVAERIIGSGNKLFIILYKEIYYRQLYA</sequence>
<evidence type="ECO:0000313" key="5">
    <source>
        <dbReference type="WBParaSite" id="Csp11.Scaffold628.g7024.t1"/>
    </source>
</evidence>
<evidence type="ECO:0000313" key="4">
    <source>
        <dbReference type="Proteomes" id="UP000095282"/>
    </source>
</evidence>
<keyword evidence="4" id="KW-1185">Reference proteome</keyword>
<dbReference type="AlphaFoldDB" id="A0A1I7TL83"/>
<dbReference type="PANTHER" id="PTHR13242:SF0">
    <property type="entry name" value="EUKARYOTIC TRANSLATION INITIATION FACTOR 3 SUBUNIT L"/>
    <property type="match status" value="1"/>
</dbReference>
<evidence type="ECO:0000256" key="1">
    <source>
        <dbReference type="ARBA" id="ARBA00022490"/>
    </source>
</evidence>
<dbReference type="InterPro" id="IPR019382">
    <property type="entry name" value="eIF3l"/>
</dbReference>
<dbReference type="eggNOG" id="KOG3677">
    <property type="taxonomic scope" value="Eukaryota"/>
</dbReference>
<dbReference type="GO" id="GO:0005852">
    <property type="term" value="C:eukaryotic translation initiation factor 3 complex"/>
    <property type="evidence" value="ECO:0007669"/>
    <property type="project" value="InterPro"/>
</dbReference>
<dbReference type="Proteomes" id="UP000095282">
    <property type="component" value="Unplaced"/>
</dbReference>
<accession>A0A1I7TL83</accession>
<name>A0A1I7TL83_9PELO</name>
<dbReference type="STRING" id="1561998.A0A1I7TL83"/>
<protein>
    <submittedName>
        <fullName evidence="5">Transposase_31 domain-containing protein</fullName>
    </submittedName>
</protein>
<evidence type="ECO:0000256" key="2">
    <source>
        <dbReference type="ARBA" id="ARBA00022540"/>
    </source>
</evidence>
<reference evidence="5" key="1">
    <citation type="submission" date="2016-11" db="UniProtKB">
        <authorList>
            <consortium name="WormBaseParasite"/>
        </authorList>
    </citation>
    <scope>IDENTIFICATION</scope>
</reference>
<keyword evidence="3" id="KW-0648">Protein biosynthesis</keyword>
<dbReference type="GO" id="GO:0003743">
    <property type="term" value="F:translation initiation factor activity"/>
    <property type="evidence" value="ECO:0007669"/>
    <property type="project" value="UniProtKB-KW"/>
</dbReference>
<keyword evidence="1" id="KW-0963">Cytoplasm</keyword>
<evidence type="ECO:0000256" key="3">
    <source>
        <dbReference type="ARBA" id="ARBA00022917"/>
    </source>
</evidence>
<dbReference type="WBParaSite" id="Csp11.Scaffold628.g7024.t1">
    <property type="protein sequence ID" value="Csp11.Scaffold628.g7024.t1"/>
    <property type="gene ID" value="Csp11.Scaffold628.g7024"/>
</dbReference>
<proteinExistence type="predicted"/>
<dbReference type="PANTHER" id="PTHR13242">
    <property type="entry name" value="EUKARYOTIC TRANSLATION INITIATION FACTOR 3"/>
    <property type="match status" value="1"/>
</dbReference>
<organism evidence="4 5">
    <name type="scientific">Caenorhabditis tropicalis</name>
    <dbReference type="NCBI Taxonomy" id="1561998"/>
    <lineage>
        <taxon>Eukaryota</taxon>
        <taxon>Metazoa</taxon>
        <taxon>Ecdysozoa</taxon>
        <taxon>Nematoda</taxon>
        <taxon>Chromadorea</taxon>
        <taxon>Rhabditida</taxon>
        <taxon>Rhabditina</taxon>
        <taxon>Rhabditomorpha</taxon>
        <taxon>Rhabditoidea</taxon>
        <taxon>Rhabditidae</taxon>
        <taxon>Peloderinae</taxon>
        <taxon>Caenorhabditis</taxon>
    </lineage>
</organism>